<accession>A0A8H6UDR9</accession>
<protein>
    <submittedName>
        <fullName evidence="2">Uncharacterized protein</fullName>
    </submittedName>
</protein>
<feature type="compositionally biased region" description="Acidic residues" evidence="1">
    <location>
        <begin position="354"/>
        <end position="365"/>
    </location>
</feature>
<feature type="region of interest" description="Disordered" evidence="1">
    <location>
        <begin position="1"/>
        <end position="22"/>
    </location>
</feature>
<name>A0A8H6UDR9_9EURO</name>
<feature type="region of interest" description="Disordered" evidence="1">
    <location>
        <begin position="341"/>
        <end position="394"/>
    </location>
</feature>
<dbReference type="InterPro" id="IPR046486">
    <property type="entry name" value="DUF6579"/>
</dbReference>
<keyword evidence="3" id="KW-1185">Reference proteome</keyword>
<reference evidence="2" key="1">
    <citation type="submission" date="2020-06" db="EMBL/GenBank/DDBJ databases">
        <title>Draft genome sequences of strains closely related to Aspergillus parafelis and Aspergillus hiratsukae.</title>
        <authorList>
            <person name="Dos Santos R.A.C."/>
            <person name="Rivero-Menendez O."/>
            <person name="Steenwyk J.L."/>
            <person name="Mead M.E."/>
            <person name="Goldman G.H."/>
            <person name="Alastruey-Izquierdo A."/>
            <person name="Rokas A."/>
        </authorList>
    </citation>
    <scope>NUCLEOTIDE SEQUENCE</scope>
    <source>
        <strain evidence="2">CNM-CM5793</strain>
    </source>
</reference>
<evidence type="ECO:0000313" key="2">
    <source>
        <dbReference type="EMBL" id="KAF7122292.1"/>
    </source>
</evidence>
<proteinExistence type="predicted"/>
<evidence type="ECO:0000313" key="3">
    <source>
        <dbReference type="Proteomes" id="UP000630445"/>
    </source>
</evidence>
<evidence type="ECO:0000256" key="1">
    <source>
        <dbReference type="SAM" id="MobiDB-lite"/>
    </source>
</evidence>
<organism evidence="2 3">
    <name type="scientific">Aspergillus hiratsukae</name>
    <dbReference type="NCBI Taxonomy" id="1194566"/>
    <lineage>
        <taxon>Eukaryota</taxon>
        <taxon>Fungi</taxon>
        <taxon>Dikarya</taxon>
        <taxon>Ascomycota</taxon>
        <taxon>Pezizomycotina</taxon>
        <taxon>Eurotiomycetes</taxon>
        <taxon>Eurotiomycetidae</taxon>
        <taxon>Eurotiales</taxon>
        <taxon>Aspergillaceae</taxon>
        <taxon>Aspergillus</taxon>
        <taxon>Aspergillus subgen. Fumigati</taxon>
    </lineage>
</organism>
<dbReference type="Pfam" id="PF20219">
    <property type="entry name" value="DUF6579"/>
    <property type="match status" value="1"/>
</dbReference>
<feature type="compositionally biased region" description="Basic residues" evidence="1">
    <location>
        <begin position="371"/>
        <end position="388"/>
    </location>
</feature>
<dbReference type="OrthoDB" id="3852249at2759"/>
<comment type="caution">
    <text evidence="2">The sequence shown here is derived from an EMBL/GenBank/DDBJ whole genome shotgun (WGS) entry which is preliminary data.</text>
</comment>
<dbReference type="AlphaFoldDB" id="A0A8H6UDR9"/>
<sequence>MGQEQSSAYNGRPKTRGSGAAKRNTTWDKLLSLPMLSTIGSVTGIVDTYTNFENGRAQRQALKEGIPAVKCFLSALTAHFQQRNYLELLSTFLLAMNTTAYWVEVLQGSSALEEIGRKIHGELEAQTGLMAAKLFAAQVDKTIRYETGSAASSDGHLYFLFHPDTDWHAEFFDRVSRKPLPTTFLGMSENLDSLVVWMLFLRQHLGQKKKKTWFHLIIPAYRPMLIKEPLIFPEELYPLSITGYIHDSKPYVWFDLPTVDDVPSDQFDIRHIGNLSRPPSAWRDVAVAGMTVGGPALTFGAVVGASALSAAAAPIVAPAVMVAGLYGTFAARRAFEGDTPRVLGQAPESASPSDIDDSNNGDEEEMTIHAATRRVHRRVPRRRRRRRETRSERG</sequence>
<gene>
    <name evidence="2" type="ORF">CNMCM5793_000249</name>
</gene>
<dbReference type="Proteomes" id="UP000630445">
    <property type="component" value="Unassembled WGS sequence"/>
</dbReference>
<dbReference type="EMBL" id="JACBAD010002023">
    <property type="protein sequence ID" value="KAF7122292.1"/>
    <property type="molecule type" value="Genomic_DNA"/>
</dbReference>